<dbReference type="Proteomes" id="UP000031662">
    <property type="component" value="Chromosome"/>
</dbReference>
<evidence type="ECO:0000313" key="4">
    <source>
        <dbReference type="Proteomes" id="UP000031662"/>
    </source>
</evidence>
<organism evidence="3 4">
    <name type="scientific">Helicobacter pylori NY40</name>
    <dbReference type="NCBI Taxonomy" id="1426844"/>
    <lineage>
        <taxon>Bacteria</taxon>
        <taxon>Pseudomonadati</taxon>
        <taxon>Campylobacterota</taxon>
        <taxon>Epsilonproteobacteria</taxon>
        <taxon>Campylobacterales</taxon>
        <taxon>Helicobacteraceae</taxon>
        <taxon>Helicobacter</taxon>
    </lineage>
</organism>
<feature type="compositionally biased region" description="Polar residues" evidence="1">
    <location>
        <begin position="1"/>
        <end position="18"/>
    </location>
</feature>
<dbReference type="EMBL" id="AP014523">
    <property type="protein sequence ID" value="BAO97155.1"/>
    <property type="molecule type" value="Genomic_DNA"/>
</dbReference>
<dbReference type="RefSeq" id="WP_000536347.1">
    <property type="nucleotide sequence ID" value="NZ_AP014523.1"/>
</dbReference>
<dbReference type="EMBL" id="AP014523">
    <property type="protein sequence ID" value="BAO97154.1"/>
    <property type="molecule type" value="Genomic_DNA"/>
</dbReference>
<accession>A0A060PRG8</accession>
<dbReference type="AlphaFoldDB" id="A0A060PRG8"/>
<sequence>MGTEFSNPNAFNYNQIRPTKNTKSKTQTQEKQGETTKAISSKKQNQAIKNNQTKQQATKTQE</sequence>
<evidence type="ECO:0000313" key="2">
    <source>
        <dbReference type="EMBL" id="BAO97154.1"/>
    </source>
</evidence>
<name>A0A060PRG8_HELPX</name>
<feature type="region of interest" description="Disordered" evidence="1">
    <location>
        <begin position="1"/>
        <end position="62"/>
    </location>
</feature>
<feature type="compositionally biased region" description="Low complexity" evidence="1">
    <location>
        <begin position="19"/>
        <end position="30"/>
    </location>
</feature>
<dbReference type="HOGENOM" id="CLU_208464_0_0_7"/>
<proteinExistence type="predicted"/>
<feature type="compositionally biased region" description="Polar residues" evidence="1">
    <location>
        <begin position="38"/>
        <end position="48"/>
    </location>
</feature>
<feature type="compositionally biased region" description="Low complexity" evidence="1">
    <location>
        <begin position="49"/>
        <end position="62"/>
    </location>
</feature>
<reference evidence="3 4" key="1">
    <citation type="submission" date="2013-11" db="EMBL/GenBank/DDBJ databases">
        <title>Estimation of Helicobacter pylori bacteriophage ecology using H. pylori isolates.</title>
        <authorList>
            <person name="Uchiyama J."/>
            <person name="Takemura-Uchiyama I."/>
            <person name="Ujihara T."/>
            <person name="Matsuzaki S."/>
        </authorList>
    </citation>
    <scope>NUCLEOTIDE SEQUENCE [LARGE SCALE GENOMIC DNA]</scope>
    <source>
        <strain evidence="3 4">NY40</strain>
    </source>
</reference>
<gene>
    <name evidence="2" type="ORF">NY40_0122</name>
    <name evidence="3" type="ORF">NY40_0123</name>
</gene>
<protein>
    <submittedName>
        <fullName evidence="3">Uncharacterized protein</fullName>
    </submittedName>
</protein>
<evidence type="ECO:0000256" key="1">
    <source>
        <dbReference type="SAM" id="MobiDB-lite"/>
    </source>
</evidence>
<evidence type="ECO:0000313" key="3">
    <source>
        <dbReference type="EMBL" id="BAO97155.1"/>
    </source>
</evidence>